<evidence type="ECO:0000256" key="2">
    <source>
        <dbReference type="ARBA" id="ARBA00022801"/>
    </source>
</evidence>
<name>A0ABZ0CRW0_9BURK</name>
<dbReference type="GO" id="GO:0016787">
    <property type="term" value="F:hydrolase activity"/>
    <property type="evidence" value="ECO:0007669"/>
    <property type="project" value="UniProtKB-KW"/>
</dbReference>
<dbReference type="InterPro" id="IPR029069">
    <property type="entry name" value="HotDog_dom_sf"/>
</dbReference>
<feature type="domain" description="Thioesterase" evidence="3">
    <location>
        <begin position="52"/>
        <end position="125"/>
    </location>
</feature>
<evidence type="ECO:0000259" key="3">
    <source>
        <dbReference type="Pfam" id="PF03061"/>
    </source>
</evidence>
<dbReference type="EMBL" id="CP136336">
    <property type="protein sequence ID" value="WOB07598.1"/>
    <property type="molecule type" value="Genomic_DNA"/>
</dbReference>
<dbReference type="InterPro" id="IPR003736">
    <property type="entry name" value="PAAI_dom"/>
</dbReference>
<dbReference type="Proteomes" id="UP001303946">
    <property type="component" value="Chromosome"/>
</dbReference>
<reference evidence="4 5" key="1">
    <citation type="submission" date="2023-10" db="EMBL/GenBank/DDBJ databases">
        <title>Bacteria for the degradation of biodegradable plastic PBAT(Polybutylene adipate terephthalate).</title>
        <authorList>
            <person name="Weon H.-Y."/>
            <person name="Yeon J."/>
        </authorList>
    </citation>
    <scope>NUCLEOTIDE SEQUENCE [LARGE SCALE GENOMIC DNA]</scope>
    <source>
        <strain evidence="4 5">SBD 7-3</strain>
    </source>
</reference>
<evidence type="ECO:0000313" key="5">
    <source>
        <dbReference type="Proteomes" id="UP001303946"/>
    </source>
</evidence>
<keyword evidence="2 4" id="KW-0378">Hydrolase</keyword>
<organism evidence="4 5">
    <name type="scientific">Piscinibacter gummiphilus</name>
    <dbReference type="NCBI Taxonomy" id="946333"/>
    <lineage>
        <taxon>Bacteria</taxon>
        <taxon>Pseudomonadati</taxon>
        <taxon>Pseudomonadota</taxon>
        <taxon>Betaproteobacteria</taxon>
        <taxon>Burkholderiales</taxon>
        <taxon>Sphaerotilaceae</taxon>
        <taxon>Piscinibacter</taxon>
    </lineage>
</organism>
<evidence type="ECO:0000256" key="1">
    <source>
        <dbReference type="ARBA" id="ARBA00008324"/>
    </source>
</evidence>
<dbReference type="CDD" id="cd03443">
    <property type="entry name" value="PaaI_thioesterase"/>
    <property type="match status" value="1"/>
</dbReference>
<dbReference type="SUPFAM" id="SSF54637">
    <property type="entry name" value="Thioesterase/thiol ester dehydrase-isomerase"/>
    <property type="match status" value="1"/>
</dbReference>
<dbReference type="RefSeq" id="WP_316700256.1">
    <property type="nucleotide sequence ID" value="NZ_CP136336.1"/>
</dbReference>
<protein>
    <submittedName>
        <fullName evidence="4">PaaI family thioesterase</fullName>
        <ecNumber evidence="4">3.1.2.-</ecNumber>
    </submittedName>
</protein>
<proteinExistence type="inferred from homology"/>
<dbReference type="PANTHER" id="PTHR21660:SF1">
    <property type="entry name" value="ACYL-COENZYME A THIOESTERASE 13"/>
    <property type="match status" value="1"/>
</dbReference>
<evidence type="ECO:0000313" key="4">
    <source>
        <dbReference type="EMBL" id="WOB07598.1"/>
    </source>
</evidence>
<keyword evidence="5" id="KW-1185">Reference proteome</keyword>
<dbReference type="Pfam" id="PF03061">
    <property type="entry name" value="4HBT"/>
    <property type="match status" value="1"/>
</dbReference>
<sequence length="149" mass="15783">MSPDDNIPDGFVPLVPGGTWLTHAGPLYQKDAPNGGVVIGLRLAQKHTNMRGIAHGGMLVTLADSALGRNMHLTRKPSAPMVSVNLSTDFLGAAKVGDWLEAHVQVRKHGARLSFAECELRVGEKVVVRCSGVFAVVEPVAANKEVPEG</sequence>
<comment type="similarity">
    <text evidence="1">Belongs to the thioesterase PaaI family.</text>
</comment>
<gene>
    <name evidence="4" type="ORF">RXV79_22135</name>
</gene>
<dbReference type="InterPro" id="IPR039298">
    <property type="entry name" value="ACOT13"/>
</dbReference>
<accession>A0ABZ0CRW0</accession>
<dbReference type="Gene3D" id="3.10.129.10">
    <property type="entry name" value="Hotdog Thioesterase"/>
    <property type="match status" value="1"/>
</dbReference>
<dbReference type="InterPro" id="IPR006683">
    <property type="entry name" value="Thioestr_dom"/>
</dbReference>
<dbReference type="PANTHER" id="PTHR21660">
    <property type="entry name" value="THIOESTERASE SUPERFAMILY MEMBER-RELATED"/>
    <property type="match status" value="1"/>
</dbReference>
<dbReference type="NCBIfam" id="TIGR00369">
    <property type="entry name" value="unchar_dom_1"/>
    <property type="match status" value="1"/>
</dbReference>
<dbReference type="EC" id="3.1.2.-" evidence="4"/>